<sequence length="506" mass="55215">MLGIFKKKDSKNTRHDSKSDKGSLRPALIERISDYSHKSPKLVSDRFALPSPSATAMPDVTIPDPPDPRSHPAAYLRSIHAVRQRSQLVLEEAKVNALNHFDVDLSKFKDTAEYVVAIIKRDFEGAYSSIPPHGRWQHFEVGGRPRVTQLLQSWQSSIDNQERTRRLIDLFLVSVLLDAGAGTKWSYKSKESAKSYARSEGLAVASLEMFKAGAFSSDADQPHQVDAAGLKKLTVDTLAKGLQVSESNAMSGLEGRAGLLIRLSTALENADIFGVDGRPGNMIDYLLSHPTTQAASVPIILLPTLWSVLMDGLSTIWPSTRTNIQGTPLGDAWPCRAMPKSPPAQPWENIVPFHKLTQWLCYSLMVPMTKLLNVHFAGADLMTGLPEYRNGGLLVDTGLLTLKEEDRLKGLKTYHQMVGDGHAVEVVPTFVPSDDVIVEWRALTVGFLDDLLAAVNKGLGLEGSGQLTLAQMLEAGTWKGGREIAQVSRPITGGPPIGIISDGTVF</sequence>
<evidence type="ECO:0008006" key="4">
    <source>
        <dbReference type="Google" id="ProtNLM"/>
    </source>
</evidence>
<reference evidence="2 3" key="1">
    <citation type="submission" date="2015-01" db="EMBL/GenBank/DDBJ databases">
        <title>The Genome Sequence of Exophiala sideris CBS121828.</title>
        <authorList>
            <consortium name="The Broad Institute Genomics Platform"/>
            <person name="Cuomo C."/>
            <person name="de Hoog S."/>
            <person name="Gorbushina A."/>
            <person name="Stielow B."/>
            <person name="Teixiera M."/>
            <person name="Abouelleil A."/>
            <person name="Chapman S.B."/>
            <person name="Priest M."/>
            <person name="Young S.K."/>
            <person name="Wortman J."/>
            <person name="Nusbaum C."/>
            <person name="Birren B."/>
        </authorList>
    </citation>
    <scope>NUCLEOTIDE SEQUENCE [LARGE SCALE GENOMIC DNA]</scope>
    <source>
        <strain evidence="2 3">CBS 121828</strain>
    </source>
</reference>
<name>A0A0D1YU87_9EURO</name>
<dbReference type="EMBL" id="KN846951">
    <property type="protein sequence ID" value="KIV86172.1"/>
    <property type="molecule type" value="Genomic_DNA"/>
</dbReference>
<dbReference type="Proteomes" id="UP000053599">
    <property type="component" value="Unassembled WGS sequence"/>
</dbReference>
<dbReference type="PANTHER" id="PTHR31687:SF3">
    <property type="entry name" value="PROTEIN URG3"/>
    <property type="match status" value="1"/>
</dbReference>
<gene>
    <name evidence="2" type="ORF">PV11_01802</name>
</gene>
<dbReference type="STRING" id="1016849.A0A0D1YU87"/>
<organism evidence="2 3">
    <name type="scientific">Exophiala sideris</name>
    <dbReference type="NCBI Taxonomy" id="1016849"/>
    <lineage>
        <taxon>Eukaryota</taxon>
        <taxon>Fungi</taxon>
        <taxon>Dikarya</taxon>
        <taxon>Ascomycota</taxon>
        <taxon>Pezizomycotina</taxon>
        <taxon>Eurotiomycetes</taxon>
        <taxon>Chaetothyriomycetidae</taxon>
        <taxon>Chaetothyriales</taxon>
        <taxon>Herpotrichiellaceae</taxon>
        <taxon>Exophiala</taxon>
    </lineage>
</organism>
<accession>A0A0D1YU87</accession>
<proteinExistence type="predicted"/>
<evidence type="ECO:0000313" key="2">
    <source>
        <dbReference type="EMBL" id="KIV86172.1"/>
    </source>
</evidence>
<dbReference type="OrthoDB" id="2153176at2759"/>
<dbReference type="HOGENOM" id="CLU_026445_0_0_1"/>
<dbReference type="InterPro" id="IPR012469">
    <property type="entry name" value="DUF1688"/>
</dbReference>
<protein>
    <recommendedName>
        <fullName evidence="4">Uracil catabolism protein 4</fullName>
    </recommendedName>
</protein>
<dbReference type="PANTHER" id="PTHR31687">
    <property type="match status" value="1"/>
</dbReference>
<evidence type="ECO:0000256" key="1">
    <source>
        <dbReference type="SAM" id="MobiDB-lite"/>
    </source>
</evidence>
<feature type="region of interest" description="Disordered" evidence="1">
    <location>
        <begin position="1"/>
        <end position="25"/>
    </location>
</feature>
<evidence type="ECO:0000313" key="3">
    <source>
        <dbReference type="Proteomes" id="UP000053599"/>
    </source>
</evidence>
<feature type="compositionally biased region" description="Basic and acidic residues" evidence="1">
    <location>
        <begin position="1"/>
        <end position="23"/>
    </location>
</feature>
<dbReference type="Pfam" id="PF07958">
    <property type="entry name" value="DUF1688"/>
    <property type="match status" value="1"/>
</dbReference>
<dbReference type="AlphaFoldDB" id="A0A0D1YU87"/>